<dbReference type="Proteomes" id="UP000207598">
    <property type="component" value="Unassembled WGS sequence"/>
</dbReference>
<gene>
    <name evidence="2" type="ORF">MAA8898_02137</name>
</gene>
<keyword evidence="1" id="KW-0732">Signal</keyword>
<keyword evidence="3" id="KW-1185">Reference proteome</keyword>
<evidence type="ECO:0000313" key="2">
    <source>
        <dbReference type="EMBL" id="SMX40440.1"/>
    </source>
</evidence>
<dbReference type="OrthoDB" id="7791409at2"/>
<proteinExistence type="predicted"/>
<evidence type="ECO:0000313" key="3">
    <source>
        <dbReference type="Proteomes" id="UP000207598"/>
    </source>
</evidence>
<protein>
    <recommendedName>
        <fullName evidence="4">DUF2125 domain-containing protein</fullName>
    </recommendedName>
</protein>
<dbReference type="EMBL" id="FXYF01000005">
    <property type="protein sequence ID" value="SMX40440.1"/>
    <property type="molecule type" value="Genomic_DNA"/>
</dbReference>
<organism evidence="2 3">
    <name type="scientific">Maliponia aquimaris</name>
    <dbReference type="NCBI Taxonomy" id="1673631"/>
    <lineage>
        <taxon>Bacteria</taxon>
        <taxon>Pseudomonadati</taxon>
        <taxon>Pseudomonadota</taxon>
        <taxon>Alphaproteobacteria</taxon>
        <taxon>Rhodobacterales</taxon>
        <taxon>Paracoccaceae</taxon>
        <taxon>Maliponia</taxon>
    </lineage>
</organism>
<dbReference type="RefSeq" id="WP_094020973.1">
    <property type="nucleotide sequence ID" value="NZ_FXYF01000005.1"/>
</dbReference>
<evidence type="ECO:0008006" key="4">
    <source>
        <dbReference type="Google" id="ProtNLM"/>
    </source>
</evidence>
<evidence type="ECO:0000256" key="1">
    <source>
        <dbReference type="SAM" id="SignalP"/>
    </source>
</evidence>
<dbReference type="InterPro" id="IPR018666">
    <property type="entry name" value="DUF2125"/>
</dbReference>
<reference evidence="2 3" key="1">
    <citation type="submission" date="2017-05" db="EMBL/GenBank/DDBJ databases">
        <authorList>
            <person name="Song R."/>
            <person name="Chenine A.L."/>
            <person name="Ruprecht R.M."/>
        </authorList>
    </citation>
    <scope>NUCLEOTIDE SEQUENCE [LARGE SCALE GENOMIC DNA]</scope>
    <source>
        <strain evidence="2 3">CECT 8898</strain>
    </source>
</reference>
<feature type="chain" id="PRO_5013348479" description="DUF2125 domain-containing protein" evidence="1">
    <location>
        <begin position="22"/>
        <end position="507"/>
    </location>
</feature>
<sequence length="507" mass="53242">MKRYSTASVLALTIMAGQAWADVTPQQVWDEFEAYMQSFGYEMTATEISEGSSLVITDLSMTVPIPEEEGAAIRIVMPQMTYADNGDGSVTVTYPAVSDITVDMLDDGEKFGEIVVAMTQSNFAVTVSGSEGDMTYTYGGDSLAMELVRLFGDGEEITRDMLSATLSMGPLSGASHVVRADGMRSIEQDMSLGTLAYNIMFNDPDSGDAGTFVGQLTGLASFGTTVLPEVMDYDDPTAMFTSGGSVDVVLRHTGGKTDFSVTEDAGTTTGQFTSTGGEFGFALSESELTYAVSATGQTIALSGPEIPLPINFSASDIGFALTMPLMPGDAPQDASLSIILGEFATTDMLWNIFDPGQMLPREPATIALNLDAKVSPLVSLLDTDKMEELAMTGGMPGELNALTISDLVVQAVGAVITGSGAFTFDNTDLATFDGVPRPEGKLELNVAGANGLIDTLIAMGLMGEEDAMGARMMLSMFTVPGDAPDTATSTIEINAQGHVLANGQRIQ</sequence>
<feature type="signal peptide" evidence="1">
    <location>
        <begin position="1"/>
        <end position="21"/>
    </location>
</feature>
<name>A0A238KC94_9RHOB</name>
<dbReference type="AlphaFoldDB" id="A0A238KC94"/>
<accession>A0A238KC94</accession>
<dbReference type="Pfam" id="PF09898">
    <property type="entry name" value="DUF2125"/>
    <property type="match status" value="1"/>
</dbReference>